<comment type="caution">
    <text evidence="2">The sequence shown here is derived from an EMBL/GenBank/DDBJ whole genome shotgun (WGS) entry which is preliminary data.</text>
</comment>
<proteinExistence type="predicted"/>
<gene>
    <name evidence="2" type="ORF">Voc01_021380</name>
</gene>
<name>A0A8J3ZTJ5_9ACTN</name>
<keyword evidence="3" id="KW-1185">Reference proteome</keyword>
<evidence type="ECO:0000313" key="2">
    <source>
        <dbReference type="EMBL" id="GIJ67221.1"/>
    </source>
</evidence>
<reference evidence="2" key="1">
    <citation type="submission" date="2021-01" db="EMBL/GenBank/DDBJ databases">
        <title>Whole genome shotgun sequence of Virgisporangium ochraceum NBRC 16418.</title>
        <authorList>
            <person name="Komaki H."/>
            <person name="Tamura T."/>
        </authorList>
    </citation>
    <scope>NUCLEOTIDE SEQUENCE</scope>
    <source>
        <strain evidence="2">NBRC 16418</strain>
    </source>
</reference>
<evidence type="ECO:0000313" key="3">
    <source>
        <dbReference type="Proteomes" id="UP000635606"/>
    </source>
</evidence>
<feature type="compositionally biased region" description="Basic and acidic residues" evidence="1">
    <location>
        <begin position="96"/>
        <end position="111"/>
    </location>
</feature>
<feature type="region of interest" description="Disordered" evidence="1">
    <location>
        <begin position="33"/>
        <end position="53"/>
    </location>
</feature>
<accession>A0A8J3ZTJ5</accession>
<dbReference type="Proteomes" id="UP000635606">
    <property type="component" value="Unassembled WGS sequence"/>
</dbReference>
<dbReference type="AlphaFoldDB" id="A0A8J3ZTJ5"/>
<organism evidence="2 3">
    <name type="scientific">Virgisporangium ochraceum</name>
    <dbReference type="NCBI Taxonomy" id="65505"/>
    <lineage>
        <taxon>Bacteria</taxon>
        <taxon>Bacillati</taxon>
        <taxon>Actinomycetota</taxon>
        <taxon>Actinomycetes</taxon>
        <taxon>Micromonosporales</taxon>
        <taxon>Micromonosporaceae</taxon>
        <taxon>Virgisporangium</taxon>
    </lineage>
</organism>
<evidence type="ECO:0000256" key="1">
    <source>
        <dbReference type="SAM" id="MobiDB-lite"/>
    </source>
</evidence>
<protein>
    <submittedName>
        <fullName evidence="2">Uncharacterized protein</fullName>
    </submittedName>
</protein>
<sequence>MTLRARSEPSAAEPPHTRWCRACGAVPRGRLHQAQGESCGPCGTPLDPPEPGPERIGRIVLVGNRLLPRHAVAVAERVVGVGQGAGPAAGQQAEQHLSHEADHPAERDARQHVGRQAGHGGDQGIEVLVLDRSDTPVPIAVERFDRLPEVTLPVPAVTSAAGRLWAAIRARAAGAFRARWSDAAVDSAAVDAATISLGTRRSAALDLVTLGLAPRPELGLSRFETAWYQARGVAYPPPGRPGDPAALLRLLAELPAGGYPDRVRLLMPWLTELCADPRLRGTASELVEPFTTSSADARALVAVLSASPQQDVEELLGEYVRTAGTEGEVALARAIVDGGPLPDAPGTNAPALADLRRHASALARCREDPGGATDEDLATVGFVAERARRAYLAGDAAALSGDHEAERHYRALLSYRAGEPFESTDLRPVARSVVAQLDGSVAGAEVAADPSAWPALWRAAIEGPRVAVEGSPAAVGGSRAGAEEARAGVERAGADGEPAGADGEPAGVDAAGVAGVRSGARSGLLVEDDLRAEHPEFGCWLDLGAVHRSLADGHWAGAAAAADAVASVSGILTLRAEALNLAAYACWQLGRTDDALRRLDEALAVHPTEGVAVNAALVADGAAVLPYLARVMGLTASPTVRAGALTRAIDLWTAGMCGPGYPPALAAMVRGGLAVPQDDDELHRTLLTLSFRNDRAWLASASVTVSGALQERTTRYVQRRAAYETRPSKVTLRAVTVALVGVWRLHPRPAWATAELAWLTDVFERLLEAPFDSATNPVPAVETLLGTEVLDLAPSLILSVRAGAHLARAAERRGRSLPSETERKLVLDPVRTYRMRRAELDEQDRKSVEAALAAGLEAATGAIVTVTVTRNRQLVRRFRQLEMEPVQDYADGRRVVAQRMYVLDRFDGHVRRCRAYLKAMDGLPVNEGFVRQVRDAIDGWTGISSRVRRSLRAV</sequence>
<dbReference type="EMBL" id="BOPH01000023">
    <property type="protein sequence ID" value="GIJ67221.1"/>
    <property type="molecule type" value="Genomic_DNA"/>
</dbReference>
<feature type="region of interest" description="Disordered" evidence="1">
    <location>
        <begin position="84"/>
        <end position="121"/>
    </location>
</feature>